<evidence type="ECO:0000313" key="3">
    <source>
        <dbReference type="EMBL" id="RPF20609.1"/>
    </source>
</evidence>
<gene>
    <name evidence="3" type="ORF">EDD34_1206</name>
</gene>
<dbReference type="AlphaFoldDB" id="A0A3N4YHM2"/>
<evidence type="ECO:0000256" key="2">
    <source>
        <dbReference type="SAM" id="SignalP"/>
    </source>
</evidence>
<name>A0A3N4YHM2_9MICO</name>
<keyword evidence="4" id="KW-1185">Reference proteome</keyword>
<proteinExistence type="predicted"/>
<organism evidence="3 4">
    <name type="scientific">Myceligenerans xiligouense</name>
    <dbReference type="NCBI Taxonomy" id="253184"/>
    <lineage>
        <taxon>Bacteria</taxon>
        <taxon>Bacillati</taxon>
        <taxon>Actinomycetota</taxon>
        <taxon>Actinomycetes</taxon>
        <taxon>Micrococcales</taxon>
        <taxon>Promicromonosporaceae</taxon>
        <taxon>Myceligenerans</taxon>
    </lineage>
</organism>
<feature type="transmembrane region" description="Helical" evidence="1">
    <location>
        <begin position="414"/>
        <end position="446"/>
    </location>
</feature>
<dbReference type="Gene3D" id="3.40.50.1820">
    <property type="entry name" value="alpha/beta hydrolase"/>
    <property type="match status" value="1"/>
</dbReference>
<evidence type="ECO:0000256" key="1">
    <source>
        <dbReference type="SAM" id="Phobius"/>
    </source>
</evidence>
<dbReference type="InterPro" id="IPR053145">
    <property type="entry name" value="AB_hydrolase_Est10"/>
</dbReference>
<dbReference type="InterPro" id="IPR029058">
    <property type="entry name" value="AB_hydrolase_fold"/>
</dbReference>
<keyword evidence="1" id="KW-0472">Membrane</keyword>
<evidence type="ECO:0000313" key="4">
    <source>
        <dbReference type="Proteomes" id="UP000280501"/>
    </source>
</evidence>
<keyword evidence="1" id="KW-1133">Transmembrane helix</keyword>
<dbReference type="EMBL" id="RKQZ01000001">
    <property type="protein sequence ID" value="RPF20609.1"/>
    <property type="molecule type" value="Genomic_DNA"/>
</dbReference>
<dbReference type="Proteomes" id="UP000280501">
    <property type="component" value="Unassembled WGS sequence"/>
</dbReference>
<feature type="chain" id="PRO_5018069090" description="Alpha/beta hydrolase" evidence="2">
    <location>
        <begin position="25"/>
        <end position="543"/>
    </location>
</feature>
<feature type="transmembrane region" description="Helical" evidence="1">
    <location>
        <begin position="466"/>
        <end position="484"/>
    </location>
</feature>
<accession>A0A3N4YHM2</accession>
<dbReference type="SUPFAM" id="SSF53474">
    <property type="entry name" value="alpha/beta-Hydrolases"/>
    <property type="match status" value="1"/>
</dbReference>
<protein>
    <recommendedName>
        <fullName evidence="5">Alpha/beta hydrolase</fullName>
    </recommendedName>
</protein>
<comment type="caution">
    <text evidence="3">The sequence shown here is derived from an EMBL/GenBank/DDBJ whole genome shotgun (WGS) entry which is preliminary data.</text>
</comment>
<evidence type="ECO:0008006" key="5">
    <source>
        <dbReference type="Google" id="ProtNLM"/>
    </source>
</evidence>
<dbReference type="GO" id="GO:0052689">
    <property type="term" value="F:carboxylic ester hydrolase activity"/>
    <property type="evidence" value="ECO:0007669"/>
    <property type="project" value="TreeGrafter"/>
</dbReference>
<dbReference type="PANTHER" id="PTHR43265:SF1">
    <property type="entry name" value="ESTERASE ESTD"/>
    <property type="match status" value="1"/>
</dbReference>
<feature type="signal peptide" evidence="2">
    <location>
        <begin position="1"/>
        <end position="24"/>
    </location>
</feature>
<dbReference type="PANTHER" id="PTHR43265">
    <property type="entry name" value="ESTERASE ESTD"/>
    <property type="match status" value="1"/>
</dbReference>
<reference evidence="3 4" key="1">
    <citation type="submission" date="2018-11" db="EMBL/GenBank/DDBJ databases">
        <title>Sequencing the genomes of 1000 actinobacteria strains.</title>
        <authorList>
            <person name="Klenk H.-P."/>
        </authorList>
    </citation>
    <scope>NUCLEOTIDE SEQUENCE [LARGE SCALE GENOMIC DNA]</scope>
    <source>
        <strain evidence="3 4">DSM 15700</strain>
    </source>
</reference>
<feature type="transmembrane region" description="Helical" evidence="1">
    <location>
        <begin position="517"/>
        <end position="538"/>
    </location>
</feature>
<sequence length="543" mass="56281">MMFFRTAATSAAILLGLAAAGALAGPGWDPVPVTEHVRPASADTTIHGSEPQAGAGEPGRFEVRETSVTIELSDGASVGGLLREPVTDAADAPGVVFVHGAGTGKASDAFTEAATALASAGVVTLVPDKYLAHYSTRHRDYVEMAGDYQHSVEFLRRMPGVDPERVGLYAESEGCWVAPVMMARDPGLAFQIWVSAPVVPPRQQAAFAMDSYLRNTDVPQGVFRAIPRAVGIRLPGGGFEYADFDVRPWLARQAAPIFMAYGATDPSMPMEQAVRQVLADTAARGGEAPVTVRFYGGANHGINVSDEPLGDDIVPHGDDLHLHPGYARDVAAWVHGLPASATAEPRIAGAQPEQLYLAAPVPQPHWYADGDVVLAIVIGSAALMLGGGVTLLGSRLAGRAAVRARTARGADRRAAYGVTAGLGAPLGVMAGVTVATAVSLVAYLLAVARIAQDYGQNPLVVQGGWIGVRALGVVAVVAAALLLLRCRAVGWRVASGAVPDADMPDAERRGGARVVTAGFWAVAAGTAALGLVLAHWGVYQLGI</sequence>
<keyword evidence="2" id="KW-0732">Signal</keyword>
<feature type="transmembrane region" description="Helical" evidence="1">
    <location>
        <begin position="372"/>
        <end position="393"/>
    </location>
</feature>
<keyword evidence="1" id="KW-0812">Transmembrane</keyword>